<evidence type="ECO:0000256" key="1">
    <source>
        <dbReference type="SAM" id="Phobius"/>
    </source>
</evidence>
<feature type="transmembrane region" description="Helical" evidence="1">
    <location>
        <begin position="20"/>
        <end position="37"/>
    </location>
</feature>
<evidence type="ECO:0000313" key="2">
    <source>
        <dbReference type="EMBL" id="EAT12328.1"/>
    </source>
</evidence>
<dbReference type="STRING" id="207949.RED65_15853"/>
<feature type="transmembrane region" description="Helical" evidence="1">
    <location>
        <begin position="80"/>
        <end position="98"/>
    </location>
</feature>
<sequence length="166" mass="19014">MNRLFHLIKEKLSSRAALKWNFIFTLGVNVFSYFSFIHIDPTFLLAPIFLSTIFSVAILYKGRGTIVNLETLDGKYFLPFIYLMPYAIFTFFSGSIGAPDGSTRAPSEDVRIIDGFYYLVRSGLPAREISESEYWSYLYGGVRIFTGHSIIFAYLAYIGRYGTRRT</sequence>
<keyword evidence="1" id="KW-0472">Membrane</keyword>
<organism evidence="2 3">
    <name type="scientific">Bermanella marisrubri</name>
    <dbReference type="NCBI Taxonomy" id="207949"/>
    <lineage>
        <taxon>Bacteria</taxon>
        <taxon>Pseudomonadati</taxon>
        <taxon>Pseudomonadota</taxon>
        <taxon>Gammaproteobacteria</taxon>
        <taxon>Oceanospirillales</taxon>
        <taxon>Oceanospirillaceae</taxon>
        <taxon>Bermanella</taxon>
    </lineage>
</organism>
<keyword evidence="1" id="KW-1133">Transmembrane helix</keyword>
<accession>Q1N236</accession>
<proteinExistence type="predicted"/>
<reference evidence="2 3" key="1">
    <citation type="submission" date="2006-03" db="EMBL/GenBank/DDBJ databases">
        <authorList>
            <person name="Pinhassi J."/>
            <person name="Pedros-Alio C."/>
            <person name="Ferriera S."/>
            <person name="Johnson J."/>
            <person name="Kravitz S."/>
            <person name="Halpern A."/>
            <person name="Remington K."/>
            <person name="Beeson K."/>
            <person name="Tran B."/>
            <person name="Rogers Y.-H."/>
            <person name="Friedman R."/>
            <person name="Venter J.C."/>
        </authorList>
    </citation>
    <scope>NUCLEOTIDE SEQUENCE [LARGE SCALE GENOMIC DNA]</scope>
    <source>
        <strain evidence="2 3">RED65</strain>
    </source>
</reference>
<comment type="caution">
    <text evidence="2">The sequence shown here is derived from an EMBL/GenBank/DDBJ whole genome shotgun (WGS) entry which is preliminary data.</text>
</comment>
<evidence type="ECO:0000313" key="3">
    <source>
        <dbReference type="Proteomes" id="UP000004263"/>
    </source>
</evidence>
<dbReference type="AlphaFoldDB" id="Q1N236"/>
<dbReference type="Proteomes" id="UP000004263">
    <property type="component" value="Unassembled WGS sequence"/>
</dbReference>
<keyword evidence="1" id="KW-0812">Transmembrane</keyword>
<protein>
    <submittedName>
        <fullName evidence="2">Uncharacterized protein</fullName>
    </submittedName>
</protein>
<keyword evidence="3" id="KW-1185">Reference proteome</keyword>
<gene>
    <name evidence="2" type="ORF">RED65_15853</name>
</gene>
<feature type="transmembrane region" description="Helical" evidence="1">
    <location>
        <begin position="134"/>
        <end position="157"/>
    </location>
</feature>
<dbReference type="RefSeq" id="WP_007018379.1">
    <property type="nucleotide sequence ID" value="NZ_CH724116.1"/>
</dbReference>
<feature type="transmembrane region" description="Helical" evidence="1">
    <location>
        <begin position="43"/>
        <end position="60"/>
    </location>
</feature>
<name>Q1N236_9GAMM</name>
<dbReference type="EMBL" id="AAQH01000008">
    <property type="protein sequence ID" value="EAT12328.1"/>
    <property type="molecule type" value="Genomic_DNA"/>
</dbReference>
<dbReference type="HOGENOM" id="CLU_1599502_0_0_6"/>